<dbReference type="PROSITE" id="PS00201">
    <property type="entry name" value="FLAVODOXIN"/>
    <property type="match status" value="1"/>
</dbReference>
<evidence type="ECO:0000313" key="3">
    <source>
        <dbReference type="EMBL" id="MBA8808498.1"/>
    </source>
</evidence>
<dbReference type="AlphaFoldDB" id="A0A7W3PE34"/>
<dbReference type="InterPro" id="IPR001226">
    <property type="entry name" value="Flavodoxin_CS"/>
</dbReference>
<dbReference type="GO" id="GO:0010181">
    <property type="term" value="F:FMN binding"/>
    <property type="evidence" value="ECO:0007669"/>
    <property type="project" value="InterPro"/>
</dbReference>
<dbReference type="Proteomes" id="UP000540568">
    <property type="component" value="Unassembled WGS sequence"/>
</dbReference>
<evidence type="ECO:0000259" key="2">
    <source>
        <dbReference type="PROSITE" id="PS50902"/>
    </source>
</evidence>
<dbReference type="GO" id="GO:0009055">
    <property type="term" value="F:electron transfer activity"/>
    <property type="evidence" value="ECO:0007669"/>
    <property type="project" value="InterPro"/>
</dbReference>
<feature type="domain" description="Flavodoxin-like" evidence="2">
    <location>
        <begin position="3"/>
        <end position="162"/>
    </location>
</feature>
<dbReference type="Pfam" id="PF00258">
    <property type="entry name" value="Flavodoxin_1"/>
    <property type="match status" value="1"/>
</dbReference>
<dbReference type="PROSITE" id="PS50902">
    <property type="entry name" value="FLAVODOXIN_LIKE"/>
    <property type="match status" value="1"/>
</dbReference>
<protein>
    <recommendedName>
        <fullName evidence="2">Flavodoxin-like domain-containing protein</fullName>
    </recommendedName>
</protein>
<comment type="caution">
    <text evidence="3">The sequence shown here is derived from an EMBL/GenBank/DDBJ whole genome shotgun (WGS) entry which is preliminary data.</text>
</comment>
<dbReference type="InterPro" id="IPR029039">
    <property type="entry name" value="Flavoprotein-like_sf"/>
</dbReference>
<accession>A0A7W3PE34</accession>
<reference evidence="3 4" key="1">
    <citation type="submission" date="2020-07" db="EMBL/GenBank/DDBJ databases">
        <title>Sequencing the genomes of 1000 actinobacteria strains.</title>
        <authorList>
            <person name="Klenk H.-P."/>
        </authorList>
    </citation>
    <scope>NUCLEOTIDE SEQUENCE [LARGE SCALE GENOMIC DNA]</scope>
    <source>
        <strain evidence="3 4">DSM 44121</strain>
    </source>
</reference>
<dbReference type="RefSeq" id="WP_220489665.1">
    <property type="nucleotide sequence ID" value="NZ_BAAATF010000003.1"/>
</dbReference>
<organism evidence="3 4">
    <name type="scientific">Promicromonospora sukumoe</name>
    <dbReference type="NCBI Taxonomy" id="88382"/>
    <lineage>
        <taxon>Bacteria</taxon>
        <taxon>Bacillati</taxon>
        <taxon>Actinomycetota</taxon>
        <taxon>Actinomycetes</taxon>
        <taxon>Micrococcales</taxon>
        <taxon>Promicromonosporaceae</taxon>
        <taxon>Promicromonospora</taxon>
    </lineage>
</organism>
<dbReference type="SUPFAM" id="SSF52218">
    <property type="entry name" value="Flavoproteins"/>
    <property type="match status" value="1"/>
</dbReference>
<feature type="compositionally biased region" description="Basic and acidic residues" evidence="1">
    <location>
        <begin position="166"/>
        <end position="177"/>
    </location>
</feature>
<evidence type="ECO:0000313" key="4">
    <source>
        <dbReference type="Proteomes" id="UP000540568"/>
    </source>
</evidence>
<dbReference type="InterPro" id="IPR008254">
    <property type="entry name" value="Flavodoxin/NO_synth"/>
</dbReference>
<dbReference type="EMBL" id="JACGWV010000001">
    <property type="protein sequence ID" value="MBA8808498.1"/>
    <property type="molecule type" value="Genomic_DNA"/>
</dbReference>
<sequence length="195" mass="20627">MRALVVYESMYGNTEAVARAIAEGIEGSMHADVVEVGAAPRTVPADVTMLVVGGPTHAFSMSWPSTRRDAAGRAPIVGSHDRGIREWIGGLPGVTTQTAAAAFDTRSTSRLSGSAARAASRRLDRLGFPLVASPASFRVGDVTGPLADGELDRAYGWGKALGAQVAERRPTRPEVRSAHQHAYHRPYPQGRLGEA</sequence>
<name>A0A7W3PE34_9MICO</name>
<feature type="region of interest" description="Disordered" evidence="1">
    <location>
        <begin position="166"/>
        <end position="195"/>
    </location>
</feature>
<dbReference type="Gene3D" id="3.40.50.360">
    <property type="match status" value="1"/>
</dbReference>
<keyword evidence="4" id="KW-1185">Reference proteome</keyword>
<proteinExistence type="predicted"/>
<evidence type="ECO:0000256" key="1">
    <source>
        <dbReference type="SAM" id="MobiDB-lite"/>
    </source>
</evidence>
<gene>
    <name evidence="3" type="ORF">FHX71_002440</name>
</gene>